<comment type="caution">
    <text evidence="2">The sequence shown here is derived from an EMBL/GenBank/DDBJ whole genome shotgun (WGS) entry which is preliminary data.</text>
</comment>
<dbReference type="Pfam" id="PF01381">
    <property type="entry name" value="HTH_3"/>
    <property type="match status" value="1"/>
</dbReference>
<organism evidence="2 3">
    <name type="scientific">Brucella anthropi</name>
    <name type="common">Ochrobactrum anthropi</name>
    <dbReference type="NCBI Taxonomy" id="529"/>
    <lineage>
        <taxon>Bacteria</taxon>
        <taxon>Pseudomonadati</taxon>
        <taxon>Pseudomonadota</taxon>
        <taxon>Alphaproteobacteria</taxon>
        <taxon>Hyphomicrobiales</taxon>
        <taxon>Brucellaceae</taxon>
        <taxon>Brucella/Ochrobactrum group</taxon>
        <taxon>Brucella</taxon>
    </lineage>
</organism>
<dbReference type="GO" id="GO:0003677">
    <property type="term" value="F:DNA binding"/>
    <property type="evidence" value="ECO:0007669"/>
    <property type="project" value="InterPro"/>
</dbReference>
<evidence type="ECO:0000313" key="2">
    <source>
        <dbReference type="EMBL" id="MBE0561861.1"/>
    </source>
</evidence>
<dbReference type="SUPFAM" id="SSF47413">
    <property type="entry name" value="lambda repressor-like DNA-binding domains"/>
    <property type="match status" value="1"/>
</dbReference>
<evidence type="ECO:0000313" key="3">
    <source>
        <dbReference type="Proteomes" id="UP000642265"/>
    </source>
</evidence>
<evidence type="ECO:0000259" key="1">
    <source>
        <dbReference type="PROSITE" id="PS50943"/>
    </source>
</evidence>
<reference evidence="2" key="2">
    <citation type="submission" date="2020-10" db="EMBL/GenBank/DDBJ databases">
        <title>Enrichment of novel Verrucomicrobia, Bacteroidetes and Krumholzibacteria in an oxygen-limited, methane- and iron-fed bioreactor inoculated with Bothnian Sea sediments.</title>
        <authorList>
            <person name="Martins P.D."/>
            <person name="de Jong A."/>
            <person name="Lenstra W.K."/>
            <person name="van Helmond N.A.G.M."/>
            <person name="Slomp C.P."/>
            <person name="Jetten M.S.M."/>
            <person name="Welte C.U."/>
            <person name="Rasigraf O."/>
        </authorList>
    </citation>
    <scope>NUCLEOTIDE SEQUENCE</scope>
    <source>
        <strain evidence="2">MAG47</strain>
    </source>
</reference>
<protein>
    <submittedName>
        <fullName evidence="2">Helix-turn-helix domain-containing protein</fullName>
    </submittedName>
</protein>
<reference evidence="2" key="1">
    <citation type="submission" date="2020-09" db="EMBL/GenBank/DDBJ databases">
        <authorList>
            <person name="Dalcin Martins P."/>
        </authorList>
    </citation>
    <scope>NUCLEOTIDE SEQUENCE</scope>
    <source>
        <strain evidence="2">MAG47</strain>
    </source>
</reference>
<dbReference type="CDD" id="cd00093">
    <property type="entry name" value="HTH_XRE"/>
    <property type="match status" value="1"/>
</dbReference>
<dbReference type="EMBL" id="JACZKO010000038">
    <property type="protein sequence ID" value="MBE0561861.1"/>
    <property type="molecule type" value="Genomic_DNA"/>
</dbReference>
<gene>
    <name evidence="2" type="ORF">IH622_13745</name>
</gene>
<dbReference type="PROSITE" id="PS50943">
    <property type="entry name" value="HTH_CROC1"/>
    <property type="match status" value="1"/>
</dbReference>
<dbReference type="AlphaFoldDB" id="A0A8I0N4Z9"/>
<dbReference type="SMART" id="SM00530">
    <property type="entry name" value="HTH_XRE"/>
    <property type="match status" value="1"/>
</dbReference>
<dbReference type="Proteomes" id="UP000642265">
    <property type="component" value="Unassembled WGS sequence"/>
</dbReference>
<proteinExistence type="predicted"/>
<accession>A0A8I0N4Z9</accession>
<dbReference type="InterPro" id="IPR001387">
    <property type="entry name" value="Cro/C1-type_HTH"/>
</dbReference>
<name>A0A8I0N4Z9_BRUAN</name>
<feature type="domain" description="HTH cro/C1-type" evidence="1">
    <location>
        <begin position="71"/>
        <end position="101"/>
    </location>
</feature>
<sequence>MTEKQKPRGLGVQHLGATSDFSSAVPREVALVEFGRRVQKFMVEKGFTSQADLARKASQFLPDGKSFNRDTISKYIKGVTLPRAAHLSALAKALDVAEDELVPKQLSKTTTPETVAVNVSTVDEDTAWLRINQAVPWTTAVKILALLKGEDG</sequence>
<dbReference type="Gene3D" id="1.10.260.40">
    <property type="entry name" value="lambda repressor-like DNA-binding domains"/>
    <property type="match status" value="1"/>
</dbReference>
<dbReference type="InterPro" id="IPR010982">
    <property type="entry name" value="Lambda_DNA-bd_dom_sf"/>
</dbReference>